<sequence>MSSAPRPDSPSLPSRLEVPTLMLWAIIHGGWIMLTLASAKIPTPLLAALGGWLLAWHGSFQHEAIHGHPTPWRRVNDALAFAPLSLWLPYPLYRRTHLAHHATHDLTSPEHDPESRYLPPSASRWARVSTFAGSTLAGRLLLGPPIEIATFLVREARSLASPRAATARRIWATHLALVAVVLAWLHFACGLSLGRYLLCFVYPGAALSLIRSFAEHRAHRLHDRRVAVVENAPVLGLLFLNNNLHAAHHDSPGTPWYRLPGRYVRERARLLSSNGGLVYDGYGEIFRRYLLTPHDHADHGKALETSS</sequence>
<keyword evidence="4" id="KW-1185">Reference proteome</keyword>
<dbReference type="Pfam" id="PF00487">
    <property type="entry name" value="FA_desaturase"/>
    <property type="match status" value="1"/>
</dbReference>
<dbReference type="InterPro" id="IPR005804">
    <property type="entry name" value="FA_desaturase_dom"/>
</dbReference>
<accession>A0A2T9JQP1</accession>
<name>A0A2T9JQP1_9CAUL</name>
<evidence type="ECO:0000313" key="3">
    <source>
        <dbReference type="EMBL" id="PVM86014.1"/>
    </source>
</evidence>
<reference evidence="3 4" key="1">
    <citation type="submission" date="2018-04" db="EMBL/GenBank/DDBJ databases">
        <title>The genome sequence of Caulobacter sp. 736.</title>
        <authorList>
            <person name="Gao J."/>
            <person name="Sun J."/>
        </authorList>
    </citation>
    <scope>NUCLEOTIDE SEQUENCE [LARGE SCALE GENOMIC DNA]</scope>
    <source>
        <strain evidence="3 4">736</strain>
    </source>
</reference>
<dbReference type="EMBL" id="QDKP01000017">
    <property type="protein sequence ID" value="PVM86014.1"/>
    <property type="molecule type" value="Genomic_DNA"/>
</dbReference>
<keyword evidence="1" id="KW-0812">Transmembrane</keyword>
<dbReference type="GO" id="GO:0006629">
    <property type="term" value="P:lipid metabolic process"/>
    <property type="evidence" value="ECO:0007669"/>
    <property type="project" value="InterPro"/>
</dbReference>
<gene>
    <name evidence="3" type="ORF">DDF65_06215</name>
</gene>
<feature type="transmembrane region" description="Helical" evidence="1">
    <location>
        <begin position="193"/>
        <end position="214"/>
    </location>
</feature>
<keyword evidence="1" id="KW-0472">Membrane</keyword>
<feature type="transmembrane region" description="Helical" evidence="1">
    <location>
        <begin position="20"/>
        <end position="39"/>
    </location>
</feature>
<feature type="domain" description="Fatty acid desaturase" evidence="2">
    <location>
        <begin position="45"/>
        <end position="270"/>
    </location>
</feature>
<organism evidence="3 4">
    <name type="scientific">Caulobacter radicis</name>
    <dbReference type="NCBI Taxonomy" id="2172650"/>
    <lineage>
        <taxon>Bacteria</taxon>
        <taxon>Pseudomonadati</taxon>
        <taxon>Pseudomonadota</taxon>
        <taxon>Alphaproteobacteria</taxon>
        <taxon>Caulobacterales</taxon>
        <taxon>Caulobacteraceae</taxon>
        <taxon>Caulobacter</taxon>
    </lineage>
</organism>
<evidence type="ECO:0000259" key="2">
    <source>
        <dbReference type="Pfam" id="PF00487"/>
    </source>
</evidence>
<comment type="caution">
    <text evidence="3">The sequence shown here is derived from an EMBL/GenBank/DDBJ whole genome shotgun (WGS) entry which is preliminary data.</text>
</comment>
<keyword evidence="1" id="KW-1133">Transmembrane helix</keyword>
<proteinExistence type="predicted"/>
<dbReference type="Proteomes" id="UP000244913">
    <property type="component" value="Unassembled WGS sequence"/>
</dbReference>
<evidence type="ECO:0000313" key="4">
    <source>
        <dbReference type="Proteomes" id="UP000244913"/>
    </source>
</evidence>
<protein>
    <submittedName>
        <fullName evidence="3">Fatty acid desaturase</fullName>
    </submittedName>
</protein>
<feature type="transmembrane region" description="Helical" evidence="1">
    <location>
        <begin position="170"/>
        <end position="187"/>
    </location>
</feature>
<dbReference type="AlphaFoldDB" id="A0A2T9JQP1"/>
<evidence type="ECO:0000256" key="1">
    <source>
        <dbReference type="SAM" id="Phobius"/>
    </source>
</evidence>